<dbReference type="RefSeq" id="WP_010885423.1">
    <property type="nucleotide sequence ID" value="NZ_DUJN01000002.1"/>
</dbReference>
<organism evidence="3 4">
    <name type="scientific">Pyrococcus horikoshii</name>
    <dbReference type="NCBI Taxonomy" id="53953"/>
    <lineage>
        <taxon>Archaea</taxon>
        <taxon>Methanobacteriati</taxon>
        <taxon>Methanobacteriota</taxon>
        <taxon>Thermococci</taxon>
        <taxon>Thermococcales</taxon>
        <taxon>Thermococcaceae</taxon>
        <taxon>Pyrococcus</taxon>
    </lineage>
</organism>
<dbReference type="InterPro" id="IPR016731">
    <property type="entry name" value="UCP018649"/>
</dbReference>
<evidence type="ECO:0000259" key="2">
    <source>
        <dbReference type="Pfam" id="PF00432"/>
    </source>
</evidence>
<evidence type="ECO:0000313" key="4">
    <source>
        <dbReference type="Proteomes" id="UP000617544"/>
    </source>
</evidence>
<dbReference type="PIRSF" id="PIRSF018649">
    <property type="entry name" value="UCP018649"/>
    <property type="match status" value="1"/>
</dbReference>
<dbReference type="GeneID" id="1443660"/>
<feature type="domain" description="Prenyltransferase alpha-alpha toroid" evidence="2">
    <location>
        <begin position="253"/>
        <end position="426"/>
    </location>
</feature>
<comment type="caution">
    <text evidence="3">The sequence shown here is derived from an EMBL/GenBank/DDBJ whole genome shotgun (WGS) entry which is preliminary data.</text>
</comment>
<dbReference type="EMBL" id="DUJN01000002">
    <property type="protein sequence ID" value="HII60338.1"/>
    <property type="molecule type" value="Genomic_DNA"/>
</dbReference>
<dbReference type="InterPro" id="IPR018247">
    <property type="entry name" value="EF_Hand_1_Ca_BS"/>
</dbReference>
<keyword evidence="1" id="KW-0677">Repeat</keyword>
<dbReference type="OMA" id="EFYPTVM"/>
<dbReference type="Pfam" id="PF00432">
    <property type="entry name" value="Prenyltrans"/>
    <property type="match status" value="2"/>
</dbReference>
<proteinExistence type="predicted"/>
<dbReference type="PROSITE" id="PS00018">
    <property type="entry name" value="EF_HAND_1"/>
    <property type="match status" value="1"/>
</dbReference>
<accession>A0A832T5B5</accession>
<dbReference type="InterPro" id="IPR008930">
    <property type="entry name" value="Terpenoid_cyclase/PrenylTrfase"/>
</dbReference>
<reference evidence="3" key="1">
    <citation type="journal article" date="2020" name="bioRxiv">
        <title>A rank-normalized archaeal taxonomy based on genome phylogeny resolves widespread incomplete and uneven classifications.</title>
        <authorList>
            <person name="Rinke C."/>
            <person name="Chuvochina M."/>
            <person name="Mussig A.J."/>
            <person name="Chaumeil P.-A."/>
            <person name="Waite D.W."/>
            <person name="Whitman W.B."/>
            <person name="Parks D.H."/>
            <person name="Hugenholtz P."/>
        </authorList>
    </citation>
    <scope>NUCLEOTIDE SEQUENCE</scope>
    <source>
        <strain evidence="3">UBA8834</strain>
    </source>
</reference>
<dbReference type="AlphaFoldDB" id="A0A832T5B5"/>
<feature type="domain" description="Prenyltransferase alpha-alpha toroid" evidence="2">
    <location>
        <begin position="46"/>
        <end position="167"/>
    </location>
</feature>
<dbReference type="Gene3D" id="1.50.10.20">
    <property type="match status" value="2"/>
</dbReference>
<gene>
    <name evidence="3" type="ORF">HA331_00995</name>
</gene>
<evidence type="ECO:0000313" key="3">
    <source>
        <dbReference type="EMBL" id="HII60338.1"/>
    </source>
</evidence>
<dbReference type="CDD" id="cd00688">
    <property type="entry name" value="ISOPREN_C2_like"/>
    <property type="match status" value="2"/>
</dbReference>
<evidence type="ECO:0000256" key="1">
    <source>
        <dbReference type="ARBA" id="ARBA00022737"/>
    </source>
</evidence>
<dbReference type="SUPFAM" id="SSF48239">
    <property type="entry name" value="Terpenoid cyclases/Protein prenyltransferases"/>
    <property type="match status" value="2"/>
</dbReference>
<dbReference type="GO" id="GO:0003824">
    <property type="term" value="F:catalytic activity"/>
    <property type="evidence" value="ECO:0007669"/>
    <property type="project" value="InterPro"/>
</dbReference>
<name>A0A832T5B5_PYRHR</name>
<protein>
    <submittedName>
        <fullName evidence="3">Terpene cyclase/mutase family protein</fullName>
    </submittedName>
</protein>
<sequence length="691" mass="78197">MRGSIAIIITIALITAPVSAVSMLDYSTNIVKSFRDISKTEDLSLIVMALSLALNRTENLNEDDVWKFTNELINWQNEDGGWGYFFGSISSVPDTSFALIALSKARGVIGGNASRRVKIENSIVKGVIYLERTFNGNGWGYLKGMPTDYRSTLLASAALVMLGKDRDYVRDAYRTIKSKLPNDPFSLYLWAIVTKNITGEVPSSVIEKLKEFHRDEGELAAATYSLLELEGLTFETALMLSELEDYRSEWTNMYYPIYSTMAFSIVSEKIIKAGEDKLLKLCSILPELQNEDGGWGLYKDSYSDVIVTYHVLNSLRICNPRSDAARKGLNFMRNKMKEAEREIRSDKYLRKEYLYALLSLIEYNNLSKEERENAISLIMSSKWENSIGKQPNIVALAIRALIGLGVPQSNERIREGLEWVMEKEVDGGWGFIFKTPLVEWYFAPTYLHTFEVFNALLPILGKEKLKDTIEFLKKNEPDIEWQKLYVYVTLMKLGEKPEWSISIPNDYYSSPIVDAMLIEYYAISPEVPKVNIYTILSEFKNGKVEIRSDNAKLAIIVSKNLEATLNSTTKIRITELLSIPDTGNYVIIGPVGRIDVSKYNGDVGISLKLGKFTVCGVPLTGDGNLVIIPGRNRKGALLLILYRGRNTDKIAELILQPKLLKYFHGKAVIAEWKDRNRNGRVESDELMVKFL</sequence>
<dbReference type="InterPro" id="IPR001330">
    <property type="entry name" value="Prenyltrans"/>
</dbReference>
<dbReference type="Proteomes" id="UP000617544">
    <property type="component" value="Unassembled WGS sequence"/>
</dbReference>